<reference evidence="8 9" key="1">
    <citation type="submission" date="2016-11" db="EMBL/GenBank/DDBJ databases">
        <authorList>
            <person name="Jaros S."/>
            <person name="Januszkiewicz K."/>
            <person name="Wedrychowicz H."/>
        </authorList>
    </citation>
    <scope>NUCLEOTIDE SEQUENCE [LARGE SCALE GENOMIC DNA]</scope>
    <source>
        <strain evidence="8 9">DSM 15929</strain>
    </source>
</reference>
<evidence type="ECO:0000259" key="7">
    <source>
        <dbReference type="Pfam" id="PF00082"/>
    </source>
</evidence>
<dbReference type="OrthoDB" id="9762689at2"/>
<evidence type="ECO:0000256" key="1">
    <source>
        <dbReference type="ARBA" id="ARBA00011073"/>
    </source>
</evidence>
<dbReference type="CDD" id="cd07478">
    <property type="entry name" value="Peptidases_S8_CspA-like"/>
    <property type="match status" value="1"/>
</dbReference>
<dbReference type="InterPro" id="IPR015500">
    <property type="entry name" value="Peptidase_S8_subtilisin-rel"/>
</dbReference>
<dbReference type="Gene3D" id="2.60.120.1290">
    <property type="match status" value="1"/>
</dbReference>
<dbReference type="InterPro" id="IPR023827">
    <property type="entry name" value="Peptidase_S8_Asp-AS"/>
</dbReference>
<dbReference type="InterPro" id="IPR036852">
    <property type="entry name" value="Peptidase_S8/S53_dom_sf"/>
</dbReference>
<organism evidence="8 9">
    <name type="scientific">Anaerocolumna jejuensis DSM 15929</name>
    <dbReference type="NCBI Taxonomy" id="1121322"/>
    <lineage>
        <taxon>Bacteria</taxon>
        <taxon>Bacillati</taxon>
        <taxon>Bacillota</taxon>
        <taxon>Clostridia</taxon>
        <taxon>Lachnospirales</taxon>
        <taxon>Lachnospiraceae</taxon>
        <taxon>Anaerocolumna</taxon>
    </lineage>
</organism>
<feature type="active site" description="Charge relay system" evidence="5 6">
    <location>
        <position position="176"/>
    </location>
</feature>
<evidence type="ECO:0000256" key="5">
    <source>
        <dbReference type="PIRSR" id="PIRSR615500-1"/>
    </source>
</evidence>
<dbReference type="EMBL" id="FRAC01000016">
    <property type="protein sequence ID" value="SHK72214.1"/>
    <property type="molecule type" value="Genomic_DNA"/>
</dbReference>
<evidence type="ECO:0000313" key="9">
    <source>
        <dbReference type="Proteomes" id="UP000184386"/>
    </source>
</evidence>
<dbReference type="STRING" id="1121322.SAMN02745136_03166"/>
<dbReference type="PROSITE" id="PS51892">
    <property type="entry name" value="SUBTILASE"/>
    <property type="match status" value="1"/>
</dbReference>
<dbReference type="GO" id="GO:0006508">
    <property type="term" value="P:proteolysis"/>
    <property type="evidence" value="ECO:0007669"/>
    <property type="project" value="UniProtKB-KW"/>
</dbReference>
<comment type="similarity">
    <text evidence="1 6">Belongs to the peptidase S8 family.</text>
</comment>
<feature type="domain" description="Peptidase S8/S53" evidence="7">
    <location>
        <begin position="424"/>
        <end position="553"/>
    </location>
</feature>
<gene>
    <name evidence="8" type="ORF">SAMN02745136_03166</name>
</gene>
<evidence type="ECO:0000256" key="6">
    <source>
        <dbReference type="PROSITE-ProRule" id="PRU01240"/>
    </source>
</evidence>
<dbReference type="PROSITE" id="PS00136">
    <property type="entry name" value="SUBTILASE_ASP"/>
    <property type="match status" value="1"/>
</dbReference>
<keyword evidence="2 6" id="KW-0645">Protease</keyword>
<dbReference type="Pfam" id="PF00082">
    <property type="entry name" value="Peptidase_S8"/>
    <property type="match status" value="2"/>
</dbReference>
<keyword evidence="9" id="KW-1185">Reference proteome</keyword>
<dbReference type="InterPro" id="IPR034045">
    <property type="entry name" value="Pep_S8_CspA-like"/>
</dbReference>
<dbReference type="RefSeq" id="WP_073277653.1">
    <property type="nucleotide sequence ID" value="NZ_FRAC01000016.1"/>
</dbReference>
<dbReference type="PRINTS" id="PR00723">
    <property type="entry name" value="SUBTILISIN"/>
</dbReference>
<dbReference type="PIRSF" id="PIRSF037894">
    <property type="entry name" value="Subtilisin_rel_CspABC"/>
    <property type="match status" value="1"/>
</dbReference>
<evidence type="ECO:0000256" key="2">
    <source>
        <dbReference type="ARBA" id="ARBA00022670"/>
    </source>
</evidence>
<dbReference type="InterPro" id="IPR017310">
    <property type="entry name" value="Pept_S8A_subtilisin_clostridia"/>
</dbReference>
<evidence type="ECO:0000313" key="8">
    <source>
        <dbReference type="EMBL" id="SHK72214.1"/>
    </source>
</evidence>
<accession>A0A1M6USS4</accession>
<keyword evidence="4 6" id="KW-0720">Serine protease</keyword>
<dbReference type="InterPro" id="IPR000209">
    <property type="entry name" value="Peptidase_S8/S53_dom"/>
</dbReference>
<dbReference type="Gene3D" id="3.40.50.200">
    <property type="entry name" value="Peptidase S8/S53 domain"/>
    <property type="match status" value="1"/>
</dbReference>
<feature type="active site" description="Charge relay system" evidence="5 6">
    <location>
        <position position="108"/>
    </location>
</feature>
<dbReference type="PANTHER" id="PTHR43399">
    <property type="entry name" value="SUBTILISIN-RELATED"/>
    <property type="match status" value="1"/>
</dbReference>
<protein>
    <submittedName>
        <fullName evidence="8">Subtilase family protein</fullName>
    </submittedName>
</protein>
<dbReference type="Proteomes" id="UP000184386">
    <property type="component" value="Unassembled WGS sequence"/>
</dbReference>
<dbReference type="SUPFAM" id="SSF52743">
    <property type="entry name" value="Subtilisin-like"/>
    <property type="match status" value="1"/>
</dbReference>
<dbReference type="GO" id="GO:0004252">
    <property type="term" value="F:serine-type endopeptidase activity"/>
    <property type="evidence" value="ECO:0007669"/>
    <property type="project" value="UniProtKB-UniRule"/>
</dbReference>
<dbReference type="AlphaFoldDB" id="A0A1M6USS4"/>
<proteinExistence type="inferred from homology"/>
<evidence type="ECO:0000256" key="3">
    <source>
        <dbReference type="ARBA" id="ARBA00022801"/>
    </source>
</evidence>
<feature type="domain" description="Peptidase S8/S53" evidence="7">
    <location>
        <begin position="99"/>
        <end position="343"/>
    </location>
</feature>
<keyword evidence="3 6" id="KW-0378">Hydrolase</keyword>
<dbReference type="InterPro" id="IPR051048">
    <property type="entry name" value="Peptidase_S8/S53_subtilisin"/>
</dbReference>
<name>A0A1M6USS4_9FIRM</name>
<dbReference type="PANTHER" id="PTHR43399:SF4">
    <property type="entry name" value="CELL WALL-ASSOCIATED PROTEASE"/>
    <property type="match status" value="1"/>
</dbReference>
<feature type="active site" description="Charge relay system" evidence="5 6">
    <location>
        <position position="498"/>
    </location>
</feature>
<evidence type="ECO:0000256" key="4">
    <source>
        <dbReference type="ARBA" id="ARBA00022825"/>
    </source>
</evidence>
<sequence>MTESERFKILSDDFADLIVSNQERDEIVNTYPDTSVSLTFDDSSVVHIPVENMTFDSIHRFGYNRIPACFGLLNANEDTFDYNIRNLPVSFKVGDGYSGKGVIIGFIDTGIDYRNQTFLKEDGTSRILTIWDQSIDSSNYPQGFFYGTEYNNGMINEALKAENPLAVVPSMDTIGHGTMMAGIAGGSKNTESGFSGVADDIIFAVVKLKPAKAYIKEFFSIPPDAVCFQENDIITGVVYLHQLALANNKPLIICLGIGTSQSDHTGNRTLSRFLASFSEINGRAVAVAAGNESNRGSHYYGDIKPPTAFDDVILTVGENTYGFTMQFWGTAPNWFWIDLYAPDGGFITRIPPTTSNSILYSLENMTIIADSQVKEPYSTEQFIVLRFNQPVPGNWHFYVYGIKGDLPMRFHFWLPIHNFLSAGTTFLEPNNNTTIVAPGNNSSLICATAYNPVNNTLFFYASKGNTVNNFPKPDITAPGVNILSPYLDNKFIQVSGTSVASAYIAGVLSLLLEWGVTNGNFPQMSNALMKKIITQSASRRPNETYPNPDWGYGIVDIANMGNVINSIISVQETMPTFPV</sequence>